<accession>A0A502HUB2</accession>
<evidence type="ECO:0000313" key="1">
    <source>
        <dbReference type="EMBL" id="TPG77485.1"/>
    </source>
</evidence>
<name>A0A502HUB2_9PSED</name>
<sequence>MDQASGGVLPTAENDNRFFGNVLLILGVSREVAGSLTLLGSQGLAVGRFRKYMHRFLMFYFFAGRRHRKNPWLIGLLVKIIQFF</sequence>
<dbReference type="AlphaFoldDB" id="A0A502HUB2"/>
<evidence type="ECO:0000313" key="2">
    <source>
        <dbReference type="Proteomes" id="UP000317933"/>
    </source>
</evidence>
<gene>
    <name evidence="1" type="ORF">EAH78_14950</name>
</gene>
<proteinExistence type="predicted"/>
<comment type="caution">
    <text evidence="1">The sequence shown here is derived from an EMBL/GenBank/DDBJ whole genome shotgun (WGS) entry which is preliminary data.</text>
</comment>
<dbReference type="EMBL" id="RCZE01000006">
    <property type="protein sequence ID" value="TPG77485.1"/>
    <property type="molecule type" value="Genomic_DNA"/>
</dbReference>
<organism evidence="1 2">
    <name type="scientific">Pseudomonas arsenicoxydans</name>
    <dbReference type="NCBI Taxonomy" id="702115"/>
    <lineage>
        <taxon>Bacteria</taxon>
        <taxon>Pseudomonadati</taxon>
        <taxon>Pseudomonadota</taxon>
        <taxon>Gammaproteobacteria</taxon>
        <taxon>Pseudomonadales</taxon>
        <taxon>Pseudomonadaceae</taxon>
        <taxon>Pseudomonas</taxon>
    </lineage>
</organism>
<reference evidence="1 2" key="1">
    <citation type="journal article" date="2019" name="Environ. Microbiol.">
        <title>Species interactions and distinct microbial communities in high Arctic permafrost affected cryosols are associated with the CH4 and CO2 gas fluxes.</title>
        <authorList>
            <person name="Altshuler I."/>
            <person name="Hamel J."/>
            <person name="Turney S."/>
            <person name="Magnuson E."/>
            <person name="Levesque R."/>
            <person name="Greer C."/>
            <person name="Whyte L.G."/>
        </authorList>
    </citation>
    <scope>NUCLEOTIDE SEQUENCE [LARGE SCALE GENOMIC DNA]</scope>
    <source>
        <strain evidence="1 2">E3</strain>
    </source>
</reference>
<dbReference type="Proteomes" id="UP000317933">
    <property type="component" value="Unassembled WGS sequence"/>
</dbReference>
<protein>
    <submittedName>
        <fullName evidence="1">Uncharacterized protein</fullName>
    </submittedName>
</protein>
<dbReference type="RefSeq" id="WP_140668202.1">
    <property type="nucleotide sequence ID" value="NZ_RCZE01000006.1"/>
</dbReference>